<name>A0A166YTC2_9GAMM</name>
<evidence type="ECO:0000256" key="3">
    <source>
        <dbReference type="ARBA" id="ARBA00022840"/>
    </source>
</evidence>
<dbReference type="Pfam" id="PF00005">
    <property type="entry name" value="ABC_tran"/>
    <property type="match status" value="1"/>
</dbReference>
<dbReference type="RefSeq" id="WP_063355780.1">
    <property type="nucleotide sequence ID" value="NZ_AQHB01000038.1"/>
</dbReference>
<evidence type="ECO:0000313" key="6">
    <source>
        <dbReference type="Proteomes" id="UP000076643"/>
    </source>
</evidence>
<dbReference type="EMBL" id="AUYB01000079">
    <property type="protein sequence ID" value="KZN43501.1"/>
    <property type="molecule type" value="Genomic_DNA"/>
</dbReference>
<dbReference type="Gene3D" id="3.40.50.300">
    <property type="entry name" value="P-loop containing nucleotide triphosphate hydrolases"/>
    <property type="match status" value="1"/>
</dbReference>
<dbReference type="PANTHER" id="PTHR42711">
    <property type="entry name" value="ABC TRANSPORTER ATP-BINDING PROTEIN"/>
    <property type="match status" value="1"/>
</dbReference>
<dbReference type="AlphaFoldDB" id="A0A166YTC2"/>
<dbReference type="PANTHER" id="PTHR42711:SF4">
    <property type="entry name" value="ABC TRANSPORTER RELATED"/>
    <property type="match status" value="1"/>
</dbReference>
<accession>A0A166YTC2</accession>
<comment type="caution">
    <text evidence="5">The sequence shown here is derived from an EMBL/GenBank/DDBJ whole genome shotgun (WGS) entry which is preliminary data.</text>
</comment>
<keyword evidence="3" id="KW-0067">ATP-binding</keyword>
<dbReference type="InterPro" id="IPR003593">
    <property type="entry name" value="AAA+_ATPase"/>
</dbReference>
<keyword evidence="2" id="KW-0547">Nucleotide-binding</keyword>
<sequence>MNVIEVEGLSKTFKFYRKPQGLSASLKNLWRRQIEYKEAVKDVSFSIEQGQVVAFLGSNGAGKTTTMKMLSGILHPTQGKIKVLGHTPSEREERFKKRFSILMGQKHQLWPDLPAIDSFTLCQRIYEIPTSLYKQRLARLSEVLSVSHLLDIQVRRLSLGERMKMELIAALLHGPELLFLDEPTIGLDFLSQRAVMRFLQQLVKEDNLTILLTSHNMADISALCERVLVIQNGQLIFDDGIASLQNSLGGLRRIHIESETPLHSDLLRRYGKVINNDIHRAELEVADGAANQVLQQLLNEIMIKDIRVSAPPLEDSLERLYSHQGQVA</sequence>
<organism evidence="5 6">
    <name type="scientific">Pseudoalteromonas luteoviolacea DSM 6061</name>
    <dbReference type="NCBI Taxonomy" id="1365250"/>
    <lineage>
        <taxon>Bacteria</taxon>
        <taxon>Pseudomonadati</taxon>
        <taxon>Pseudomonadota</taxon>
        <taxon>Gammaproteobacteria</taxon>
        <taxon>Alteromonadales</taxon>
        <taxon>Pseudoalteromonadaceae</taxon>
        <taxon>Pseudoalteromonas</taxon>
    </lineage>
</organism>
<dbReference type="InterPro" id="IPR003439">
    <property type="entry name" value="ABC_transporter-like_ATP-bd"/>
</dbReference>
<dbReference type="InterPro" id="IPR017871">
    <property type="entry name" value="ABC_transporter-like_CS"/>
</dbReference>
<dbReference type="GO" id="GO:0005524">
    <property type="term" value="F:ATP binding"/>
    <property type="evidence" value="ECO:0007669"/>
    <property type="project" value="UniProtKB-KW"/>
</dbReference>
<keyword evidence="6" id="KW-1185">Reference proteome</keyword>
<evidence type="ECO:0000259" key="4">
    <source>
        <dbReference type="PROSITE" id="PS50893"/>
    </source>
</evidence>
<evidence type="ECO:0000313" key="5">
    <source>
        <dbReference type="EMBL" id="KZN43501.1"/>
    </source>
</evidence>
<evidence type="ECO:0000256" key="2">
    <source>
        <dbReference type="ARBA" id="ARBA00022741"/>
    </source>
</evidence>
<dbReference type="PATRIC" id="fig|1365250.3.peg.752"/>
<feature type="domain" description="ABC transporter" evidence="4">
    <location>
        <begin position="24"/>
        <end position="257"/>
    </location>
</feature>
<dbReference type="Proteomes" id="UP000076643">
    <property type="component" value="Unassembled WGS sequence"/>
</dbReference>
<gene>
    <name evidence="5" type="ORF">N475_08850</name>
</gene>
<dbReference type="PROSITE" id="PS00211">
    <property type="entry name" value="ABC_TRANSPORTER_1"/>
    <property type="match status" value="1"/>
</dbReference>
<dbReference type="PROSITE" id="PS50893">
    <property type="entry name" value="ABC_TRANSPORTER_2"/>
    <property type="match status" value="1"/>
</dbReference>
<dbReference type="InterPro" id="IPR050763">
    <property type="entry name" value="ABC_transporter_ATP-binding"/>
</dbReference>
<protein>
    <recommendedName>
        <fullName evidence="4">ABC transporter domain-containing protein</fullName>
    </recommendedName>
</protein>
<evidence type="ECO:0000256" key="1">
    <source>
        <dbReference type="ARBA" id="ARBA00022448"/>
    </source>
</evidence>
<keyword evidence="1" id="KW-0813">Transport</keyword>
<dbReference type="InterPro" id="IPR027417">
    <property type="entry name" value="P-loop_NTPase"/>
</dbReference>
<dbReference type="GO" id="GO:0016887">
    <property type="term" value="F:ATP hydrolysis activity"/>
    <property type="evidence" value="ECO:0007669"/>
    <property type="project" value="InterPro"/>
</dbReference>
<reference evidence="5 6" key="1">
    <citation type="submission" date="2013-07" db="EMBL/GenBank/DDBJ databases">
        <title>Comparative Genomic and Metabolomic Analysis of Twelve Strains of Pseudoalteromonas luteoviolacea.</title>
        <authorList>
            <person name="Vynne N.G."/>
            <person name="Mansson M."/>
            <person name="Gram L."/>
        </authorList>
    </citation>
    <scope>NUCLEOTIDE SEQUENCE [LARGE SCALE GENOMIC DNA]</scope>
    <source>
        <strain evidence="5 6">DSM 6061</strain>
    </source>
</reference>
<dbReference type="SMART" id="SM00382">
    <property type="entry name" value="AAA"/>
    <property type="match status" value="1"/>
</dbReference>
<dbReference type="SUPFAM" id="SSF52540">
    <property type="entry name" value="P-loop containing nucleoside triphosphate hydrolases"/>
    <property type="match status" value="1"/>
</dbReference>
<proteinExistence type="predicted"/>